<dbReference type="RefSeq" id="WP_093026474.1">
    <property type="nucleotide sequence ID" value="NZ_FPBK01000021.1"/>
</dbReference>
<reference evidence="2 3" key="1">
    <citation type="submission" date="2016-10" db="EMBL/GenBank/DDBJ databases">
        <authorList>
            <person name="de Groot N.N."/>
        </authorList>
    </citation>
    <scope>NUCLEOTIDE SEQUENCE [LARGE SCALE GENOMIC DNA]</scope>
    <source>
        <strain evidence="2 3">CGMCC 1.12333</strain>
    </source>
</reference>
<gene>
    <name evidence="2" type="ORF">SAMN05216480_1216</name>
</gene>
<dbReference type="STRING" id="1224947.SAMN05216480_1216"/>
<protein>
    <submittedName>
        <fullName evidence="2">Uncharacterized protein</fullName>
    </submittedName>
</protein>
<keyword evidence="1" id="KW-1133">Transmembrane helix</keyword>
<evidence type="ECO:0000313" key="2">
    <source>
        <dbReference type="EMBL" id="SFU75867.1"/>
    </source>
</evidence>
<name>A0A1I7ISI9_9FLAO</name>
<feature type="transmembrane region" description="Helical" evidence="1">
    <location>
        <begin position="36"/>
        <end position="54"/>
    </location>
</feature>
<accession>A0A1I7ISI9</accession>
<keyword evidence="3" id="KW-1185">Reference proteome</keyword>
<feature type="transmembrane region" description="Helical" evidence="1">
    <location>
        <begin position="7"/>
        <end position="24"/>
    </location>
</feature>
<evidence type="ECO:0000313" key="3">
    <source>
        <dbReference type="Proteomes" id="UP000199138"/>
    </source>
</evidence>
<dbReference type="EMBL" id="FPBK01000021">
    <property type="protein sequence ID" value="SFU75867.1"/>
    <property type="molecule type" value="Genomic_DNA"/>
</dbReference>
<keyword evidence="1" id="KW-0812">Transmembrane</keyword>
<keyword evidence="1" id="KW-0472">Membrane</keyword>
<proteinExistence type="predicted"/>
<sequence>MRKKLPVIIPLVVFNVFTASVFFGKGMQSGPESWRFYASLTGFLIAAFFLVLVLSRTENFKTK</sequence>
<evidence type="ECO:0000256" key="1">
    <source>
        <dbReference type="SAM" id="Phobius"/>
    </source>
</evidence>
<organism evidence="2 3">
    <name type="scientific">Pustulibacterium marinum</name>
    <dbReference type="NCBI Taxonomy" id="1224947"/>
    <lineage>
        <taxon>Bacteria</taxon>
        <taxon>Pseudomonadati</taxon>
        <taxon>Bacteroidota</taxon>
        <taxon>Flavobacteriia</taxon>
        <taxon>Flavobacteriales</taxon>
        <taxon>Flavobacteriaceae</taxon>
        <taxon>Pustulibacterium</taxon>
    </lineage>
</organism>
<dbReference type="AlphaFoldDB" id="A0A1I7ISI9"/>
<dbReference type="Proteomes" id="UP000199138">
    <property type="component" value="Unassembled WGS sequence"/>
</dbReference>